<reference evidence="4" key="1">
    <citation type="journal article" date="2019" name="Int. J. Syst. Evol. Microbiol.">
        <title>The Global Catalogue of Microorganisms (GCM) 10K type strain sequencing project: providing services to taxonomists for standard genome sequencing and annotation.</title>
        <authorList>
            <consortium name="The Broad Institute Genomics Platform"/>
            <consortium name="The Broad Institute Genome Sequencing Center for Infectious Disease"/>
            <person name="Wu L."/>
            <person name="Ma J."/>
        </authorList>
    </citation>
    <scope>NUCLEOTIDE SEQUENCE [LARGE SCALE GENOMIC DNA]</scope>
    <source>
        <strain evidence="4">CCUG 49571</strain>
    </source>
</reference>
<feature type="transmembrane region" description="Helical" evidence="1">
    <location>
        <begin position="132"/>
        <end position="154"/>
    </location>
</feature>
<dbReference type="Gene3D" id="1.20.144.10">
    <property type="entry name" value="Phosphatidic acid phosphatase type 2/haloperoxidase"/>
    <property type="match status" value="1"/>
</dbReference>
<accession>A0ABV9FI10</accession>
<keyword evidence="4" id="KW-1185">Reference proteome</keyword>
<protein>
    <submittedName>
        <fullName evidence="3">Phosphatase PAP2 family protein</fullName>
    </submittedName>
</protein>
<gene>
    <name evidence="3" type="ORF">ACFO3S_19175</name>
</gene>
<evidence type="ECO:0000313" key="4">
    <source>
        <dbReference type="Proteomes" id="UP001596028"/>
    </source>
</evidence>
<dbReference type="EMBL" id="JBHSEP010000016">
    <property type="protein sequence ID" value="MFC4600376.1"/>
    <property type="molecule type" value="Genomic_DNA"/>
</dbReference>
<dbReference type="InterPro" id="IPR036938">
    <property type="entry name" value="PAP2/HPO_sf"/>
</dbReference>
<organism evidence="3 4">
    <name type="scientific">Cohnella hongkongensis</name>
    <dbReference type="NCBI Taxonomy" id="178337"/>
    <lineage>
        <taxon>Bacteria</taxon>
        <taxon>Bacillati</taxon>
        <taxon>Bacillota</taxon>
        <taxon>Bacilli</taxon>
        <taxon>Bacillales</taxon>
        <taxon>Paenibacillaceae</taxon>
        <taxon>Cohnella</taxon>
    </lineage>
</organism>
<feature type="transmembrane region" description="Helical" evidence="1">
    <location>
        <begin position="217"/>
        <end position="234"/>
    </location>
</feature>
<sequence>MILFHNMSTVAYATAFAVVVLIWFGAGRQPLAVGWTFVKALIQSRQYLLFFLAVLAILLLNKYELHLENWINISYDLTSALTGWEGAWQAGLQSRLQSDLLVGVCAVFYLVLFQATMIASVGIYTYKRNMKLYYATCIAILLNYLIAVPFYLFVPVNEAWYANPQIQFLMLHAFPAFEQHYRSLSGLNNCLPSLHTSLSVTLALIASRSGIRRWSTFAWVNAVVIVFSIFYLGIHWFTDMAAGVALAVFSVYVGLKVGAWAEIRFASDPAWQTREPLEPSHSVES</sequence>
<dbReference type="Pfam" id="PF14378">
    <property type="entry name" value="PAP2_3"/>
    <property type="match status" value="1"/>
</dbReference>
<dbReference type="Proteomes" id="UP001596028">
    <property type="component" value="Unassembled WGS sequence"/>
</dbReference>
<feature type="transmembrane region" description="Helical" evidence="1">
    <location>
        <begin position="240"/>
        <end position="261"/>
    </location>
</feature>
<dbReference type="InterPro" id="IPR026841">
    <property type="entry name" value="Aur1/Ipt1"/>
</dbReference>
<feature type="transmembrane region" description="Helical" evidence="1">
    <location>
        <begin position="6"/>
        <end position="26"/>
    </location>
</feature>
<evidence type="ECO:0000259" key="2">
    <source>
        <dbReference type="Pfam" id="PF14378"/>
    </source>
</evidence>
<keyword evidence="1" id="KW-0472">Membrane</keyword>
<evidence type="ECO:0000256" key="1">
    <source>
        <dbReference type="SAM" id="Phobius"/>
    </source>
</evidence>
<dbReference type="SUPFAM" id="SSF48317">
    <property type="entry name" value="Acid phosphatase/Vanadium-dependent haloperoxidase"/>
    <property type="match status" value="1"/>
</dbReference>
<proteinExistence type="predicted"/>
<dbReference type="RefSeq" id="WP_378099406.1">
    <property type="nucleotide sequence ID" value="NZ_JBHSEP010000016.1"/>
</dbReference>
<keyword evidence="1" id="KW-1133">Transmembrane helix</keyword>
<feature type="transmembrane region" description="Helical" evidence="1">
    <location>
        <begin position="47"/>
        <end position="63"/>
    </location>
</feature>
<keyword evidence="1" id="KW-0812">Transmembrane</keyword>
<feature type="domain" description="Inositolphosphotransferase Aur1/Ipt1" evidence="2">
    <location>
        <begin position="88"/>
        <end position="252"/>
    </location>
</feature>
<name>A0ABV9FI10_9BACL</name>
<evidence type="ECO:0000313" key="3">
    <source>
        <dbReference type="EMBL" id="MFC4600376.1"/>
    </source>
</evidence>
<dbReference type="CDD" id="cd03386">
    <property type="entry name" value="PAP2_Aur1_like"/>
    <property type="match status" value="1"/>
</dbReference>
<comment type="caution">
    <text evidence="3">The sequence shown here is derived from an EMBL/GenBank/DDBJ whole genome shotgun (WGS) entry which is preliminary data.</text>
</comment>
<feature type="transmembrane region" description="Helical" evidence="1">
    <location>
        <begin position="100"/>
        <end position="125"/>
    </location>
</feature>